<feature type="region of interest" description="Disordered" evidence="1">
    <location>
        <begin position="141"/>
        <end position="174"/>
    </location>
</feature>
<dbReference type="Gramene" id="OIT08022">
    <property type="protein sequence ID" value="OIT08022"/>
    <property type="gene ID" value="A4A49_53294"/>
</dbReference>
<comment type="caution">
    <text evidence="2">The sequence shown here is derived from an EMBL/GenBank/DDBJ whole genome shotgun (WGS) entry which is preliminary data.</text>
</comment>
<name>A0A1J6IT42_NICAT</name>
<organism evidence="2 3">
    <name type="scientific">Nicotiana attenuata</name>
    <name type="common">Coyote tobacco</name>
    <dbReference type="NCBI Taxonomy" id="49451"/>
    <lineage>
        <taxon>Eukaryota</taxon>
        <taxon>Viridiplantae</taxon>
        <taxon>Streptophyta</taxon>
        <taxon>Embryophyta</taxon>
        <taxon>Tracheophyta</taxon>
        <taxon>Spermatophyta</taxon>
        <taxon>Magnoliopsida</taxon>
        <taxon>eudicotyledons</taxon>
        <taxon>Gunneridae</taxon>
        <taxon>Pentapetalae</taxon>
        <taxon>asterids</taxon>
        <taxon>lamiids</taxon>
        <taxon>Solanales</taxon>
        <taxon>Solanaceae</taxon>
        <taxon>Nicotianoideae</taxon>
        <taxon>Nicotianeae</taxon>
        <taxon>Nicotiana</taxon>
    </lineage>
</organism>
<evidence type="ECO:0000256" key="1">
    <source>
        <dbReference type="SAM" id="MobiDB-lite"/>
    </source>
</evidence>
<accession>A0A1J6IT42</accession>
<evidence type="ECO:0000313" key="2">
    <source>
        <dbReference type="EMBL" id="OIT08022.1"/>
    </source>
</evidence>
<dbReference type="Proteomes" id="UP000187609">
    <property type="component" value="Unassembled WGS sequence"/>
</dbReference>
<gene>
    <name evidence="2" type="ORF">A4A49_53294</name>
</gene>
<feature type="compositionally biased region" description="Basic and acidic residues" evidence="1">
    <location>
        <begin position="198"/>
        <end position="209"/>
    </location>
</feature>
<sequence>MDHDERSQRPNSDLTDFTFQPHGEVAPDIIQIPCHISIRSCSYSLGFGRIRKAQESFTSTFENMWLKANNEELVGQWWGNHHYKLFTSASYCCSSKFQLHEFLLQSLAALHIPELCLPIIKVALDLANCRIAASWISSAGTPVKSPPPLISSKPESSKVLQQESKNGGDVKSKTRLKLITMMKMIKEIDTSQSSLQISDKRSVSNRISE</sequence>
<dbReference type="STRING" id="49451.A0A1J6IT42"/>
<reference evidence="2" key="1">
    <citation type="submission" date="2016-11" db="EMBL/GenBank/DDBJ databases">
        <title>The genome of Nicotiana attenuata.</title>
        <authorList>
            <person name="Xu S."/>
            <person name="Brockmoeller T."/>
            <person name="Gaquerel E."/>
            <person name="Navarro A."/>
            <person name="Kuhl H."/>
            <person name="Gase K."/>
            <person name="Ling Z."/>
            <person name="Zhou W."/>
            <person name="Kreitzer C."/>
            <person name="Stanke M."/>
            <person name="Tang H."/>
            <person name="Lyons E."/>
            <person name="Pandey P."/>
            <person name="Pandey S.P."/>
            <person name="Timmermann B."/>
            <person name="Baldwin I.T."/>
        </authorList>
    </citation>
    <scope>NUCLEOTIDE SEQUENCE [LARGE SCALE GENOMIC DNA]</scope>
    <source>
        <strain evidence="2">UT</strain>
    </source>
</reference>
<protein>
    <submittedName>
        <fullName evidence="2">Uncharacterized protein</fullName>
    </submittedName>
</protein>
<proteinExistence type="predicted"/>
<dbReference type="AlphaFoldDB" id="A0A1J6IT42"/>
<dbReference type="EMBL" id="MJEQ01037183">
    <property type="protein sequence ID" value="OIT08022.1"/>
    <property type="molecule type" value="Genomic_DNA"/>
</dbReference>
<keyword evidence="3" id="KW-1185">Reference proteome</keyword>
<feature type="region of interest" description="Disordered" evidence="1">
    <location>
        <begin position="190"/>
        <end position="209"/>
    </location>
</feature>
<evidence type="ECO:0000313" key="3">
    <source>
        <dbReference type="Proteomes" id="UP000187609"/>
    </source>
</evidence>